<dbReference type="PANTHER" id="PTHR37419">
    <property type="entry name" value="SERINE/THREONINE-PROTEIN KINASE TOXIN HIPA"/>
    <property type="match status" value="1"/>
</dbReference>
<dbReference type="GO" id="GO:0005829">
    <property type="term" value="C:cytosol"/>
    <property type="evidence" value="ECO:0007669"/>
    <property type="project" value="TreeGrafter"/>
</dbReference>
<keyword evidence="2" id="KW-0808">Transferase</keyword>
<proteinExistence type="inferred from homology"/>
<evidence type="ECO:0000259" key="4">
    <source>
        <dbReference type="Pfam" id="PF07804"/>
    </source>
</evidence>
<dbReference type="GO" id="GO:0004674">
    <property type="term" value="F:protein serine/threonine kinase activity"/>
    <property type="evidence" value="ECO:0007669"/>
    <property type="project" value="TreeGrafter"/>
</dbReference>
<dbReference type="EMBL" id="FMCX01000007">
    <property type="protein sequence ID" value="SCF39458.1"/>
    <property type="molecule type" value="Genomic_DNA"/>
</dbReference>
<dbReference type="InterPro" id="IPR012893">
    <property type="entry name" value="HipA-like_C"/>
</dbReference>
<evidence type="ECO:0000313" key="7">
    <source>
        <dbReference type="Proteomes" id="UP000199504"/>
    </source>
</evidence>
<dbReference type="PANTHER" id="PTHR37419:SF1">
    <property type="entry name" value="SERINE_THREONINE-PROTEIN KINASE TOXIN HIPA"/>
    <property type="match status" value="1"/>
</dbReference>
<accession>A0A1C5A2N3</accession>
<keyword evidence="7" id="KW-1185">Reference proteome</keyword>
<dbReference type="InterPro" id="IPR052028">
    <property type="entry name" value="HipA_Ser/Thr_kinase"/>
</dbReference>
<dbReference type="Proteomes" id="UP000199504">
    <property type="component" value="Unassembled WGS sequence"/>
</dbReference>
<organism evidence="6 7">
    <name type="scientific">Micromonospora mirobrigensis</name>
    <dbReference type="NCBI Taxonomy" id="262898"/>
    <lineage>
        <taxon>Bacteria</taxon>
        <taxon>Bacillati</taxon>
        <taxon>Actinomycetota</taxon>
        <taxon>Actinomycetes</taxon>
        <taxon>Micromonosporales</taxon>
        <taxon>Micromonosporaceae</taxon>
        <taxon>Micromonospora</taxon>
    </lineage>
</organism>
<feature type="domain" description="HipA N-terminal subdomain 1" evidence="5">
    <location>
        <begin position="8"/>
        <end position="87"/>
    </location>
</feature>
<dbReference type="AlphaFoldDB" id="A0A1C5A2N3"/>
<evidence type="ECO:0000256" key="2">
    <source>
        <dbReference type="ARBA" id="ARBA00022679"/>
    </source>
</evidence>
<evidence type="ECO:0000256" key="3">
    <source>
        <dbReference type="ARBA" id="ARBA00022777"/>
    </source>
</evidence>
<comment type="similarity">
    <text evidence="1">Belongs to the HipA Ser/Thr kinase family.</text>
</comment>
<dbReference type="Pfam" id="PF13657">
    <property type="entry name" value="Couple_hipA"/>
    <property type="match status" value="1"/>
</dbReference>
<dbReference type="STRING" id="262898.GA0070564_107218"/>
<gene>
    <name evidence="6" type="ORF">GA0070564_107218</name>
</gene>
<sequence length="383" mass="42179">MRFVQGGSEFRYDDDLSSPDHLVLGQVFEDDPRAVRRARVGLPAWFGNLLPEGALRRQIIRELGGGNVGDFTLLLRVGGNLPGAVTVHADVEPQDDLLPPDHEADVEHPLRHSLAGVQLKYSVSADRLAIPVSGNGGWWIVKLPDRALRDLPCNEYLTMRWLAAAGYPVPDVHLVRADAVKGLPDGLVAPDERVYLIQRFDRTAAGPVHVEDFAQIADVDPRFKYSESGATYDSLAAAVRELTDDDGYHDFVRRLVAMLLVGNTDAHLKNWAVRYPDGRTPQLAPVYDFHSLSFYSSYRWSPLALSLGGETVPSAVTRDHFRRLAEQAGADPDGTAEVVAEAASRLREAWNLTVGTEARDLFGPLADHYTTRLDTLAICQAVD</sequence>
<evidence type="ECO:0000259" key="5">
    <source>
        <dbReference type="Pfam" id="PF13657"/>
    </source>
</evidence>
<evidence type="ECO:0000313" key="6">
    <source>
        <dbReference type="EMBL" id="SCF39458.1"/>
    </source>
</evidence>
<keyword evidence="3 6" id="KW-0418">Kinase</keyword>
<name>A0A1C5A2N3_9ACTN</name>
<dbReference type="InterPro" id="IPR017508">
    <property type="entry name" value="HipA_N1"/>
</dbReference>
<evidence type="ECO:0000256" key="1">
    <source>
        <dbReference type="ARBA" id="ARBA00010164"/>
    </source>
</evidence>
<dbReference type="Pfam" id="PF07804">
    <property type="entry name" value="HipA_C"/>
    <property type="match status" value="1"/>
</dbReference>
<reference evidence="7" key="1">
    <citation type="submission" date="2016-06" db="EMBL/GenBank/DDBJ databases">
        <authorList>
            <person name="Varghese N."/>
            <person name="Submissions Spin"/>
        </authorList>
    </citation>
    <scope>NUCLEOTIDE SEQUENCE [LARGE SCALE GENOMIC DNA]</scope>
    <source>
        <strain evidence="7">DSM 44830</strain>
    </source>
</reference>
<dbReference type="Gene3D" id="1.10.1070.20">
    <property type="match status" value="1"/>
</dbReference>
<feature type="domain" description="HipA-like C-terminal" evidence="4">
    <location>
        <begin position="113"/>
        <end position="350"/>
    </location>
</feature>
<protein>
    <submittedName>
        <fullName evidence="6">Serine/threonine-protein kinase HipA</fullName>
    </submittedName>
</protein>